<dbReference type="PROSITE" id="PS50071">
    <property type="entry name" value="HOMEOBOX_2"/>
    <property type="match status" value="1"/>
</dbReference>
<dbReference type="SMART" id="SM00389">
    <property type="entry name" value="HOX"/>
    <property type="match status" value="1"/>
</dbReference>
<feature type="region of interest" description="Disordered" evidence="3">
    <location>
        <begin position="111"/>
        <end position="156"/>
    </location>
</feature>
<keyword evidence="1 2" id="KW-0238">DNA-binding</keyword>
<sequence length="273" mass="30220">MPVIRSPTSVTMRRTMIAAPTSPSSHSRYVTRGSATRRASADGGDSCFDNYVPQLPRQREICTPEQKAALEDLYELTAGYPSTSQRLELASRIGKSPESTYIWFQNKRNSATEKKKRSAKKNAMEMSISGSDSNASNSSGSSRAPSSAGLPSPSRSILHFNPSSTEIFWEEQEIHAIDVLTNALRTMPDLHDQHAPIPIPAGSNDSCNDQHTFECPLLHTPESVACCHERMPPPRTNVNDEPRNLRVYNRVVSYSEVSALRGLAEFHTQILTF</sequence>
<name>G4T591_SERID</name>
<keyword evidence="1 2" id="KW-0371">Homeobox</keyword>
<evidence type="ECO:0000256" key="2">
    <source>
        <dbReference type="RuleBase" id="RU000682"/>
    </source>
</evidence>
<accession>G4T591</accession>
<dbReference type="CDD" id="cd00086">
    <property type="entry name" value="homeodomain"/>
    <property type="match status" value="1"/>
</dbReference>
<dbReference type="HOGENOM" id="CLU_1019812_0_0_1"/>
<protein>
    <recommendedName>
        <fullName evidence="4">Homeobox domain-containing protein</fullName>
    </recommendedName>
</protein>
<dbReference type="InterPro" id="IPR009057">
    <property type="entry name" value="Homeodomain-like_sf"/>
</dbReference>
<proteinExistence type="predicted"/>
<dbReference type="InParanoid" id="G4T591"/>
<comment type="caution">
    <text evidence="5">The sequence shown here is derived from an EMBL/GenBank/DDBJ whole genome shotgun (WGS) entry which is preliminary data.</text>
</comment>
<evidence type="ECO:0000313" key="6">
    <source>
        <dbReference type="Proteomes" id="UP000007148"/>
    </source>
</evidence>
<feature type="domain" description="Homeobox" evidence="4">
    <location>
        <begin position="53"/>
        <end position="114"/>
    </location>
</feature>
<dbReference type="GO" id="GO:0005634">
    <property type="term" value="C:nucleus"/>
    <property type="evidence" value="ECO:0007669"/>
    <property type="project" value="UniProtKB-SubCell"/>
</dbReference>
<gene>
    <name evidence="5" type="ORF">PIIN_00137</name>
</gene>
<evidence type="ECO:0000256" key="1">
    <source>
        <dbReference type="PROSITE-ProRule" id="PRU00108"/>
    </source>
</evidence>
<evidence type="ECO:0000259" key="4">
    <source>
        <dbReference type="PROSITE" id="PS50071"/>
    </source>
</evidence>
<dbReference type="Pfam" id="PF00046">
    <property type="entry name" value="Homeodomain"/>
    <property type="match status" value="1"/>
</dbReference>
<dbReference type="SUPFAM" id="SSF46689">
    <property type="entry name" value="Homeodomain-like"/>
    <property type="match status" value="1"/>
</dbReference>
<dbReference type="GO" id="GO:0003677">
    <property type="term" value="F:DNA binding"/>
    <property type="evidence" value="ECO:0007669"/>
    <property type="project" value="UniProtKB-UniRule"/>
</dbReference>
<dbReference type="EMBL" id="CAFZ01000002">
    <property type="protein sequence ID" value="CCA66451.1"/>
    <property type="molecule type" value="Genomic_DNA"/>
</dbReference>
<keyword evidence="6" id="KW-1185">Reference proteome</keyword>
<feature type="DNA-binding region" description="Homeobox" evidence="1">
    <location>
        <begin position="55"/>
        <end position="115"/>
    </location>
</feature>
<dbReference type="Gene3D" id="1.10.10.60">
    <property type="entry name" value="Homeodomain-like"/>
    <property type="match status" value="1"/>
</dbReference>
<dbReference type="Proteomes" id="UP000007148">
    <property type="component" value="Unassembled WGS sequence"/>
</dbReference>
<comment type="subcellular location">
    <subcellularLocation>
        <location evidence="1 2">Nucleus</location>
    </subcellularLocation>
</comment>
<feature type="compositionally biased region" description="Low complexity" evidence="3">
    <location>
        <begin position="127"/>
        <end position="156"/>
    </location>
</feature>
<dbReference type="InterPro" id="IPR001356">
    <property type="entry name" value="HD"/>
</dbReference>
<reference evidence="5 6" key="1">
    <citation type="journal article" date="2011" name="PLoS Pathog.">
        <title>Endophytic Life Strategies Decoded by Genome and Transcriptome Analyses of the Mutualistic Root Symbiont Piriformospora indica.</title>
        <authorList>
            <person name="Zuccaro A."/>
            <person name="Lahrmann U."/>
            <person name="Guldener U."/>
            <person name="Langen G."/>
            <person name="Pfiffi S."/>
            <person name="Biedenkopf D."/>
            <person name="Wong P."/>
            <person name="Samans B."/>
            <person name="Grimm C."/>
            <person name="Basiewicz M."/>
            <person name="Murat C."/>
            <person name="Martin F."/>
            <person name="Kogel K.H."/>
        </authorList>
    </citation>
    <scope>NUCLEOTIDE SEQUENCE [LARGE SCALE GENOMIC DNA]</scope>
    <source>
        <strain evidence="5 6">DSM 11827</strain>
    </source>
</reference>
<dbReference type="OrthoDB" id="6159439at2759"/>
<evidence type="ECO:0000256" key="3">
    <source>
        <dbReference type="SAM" id="MobiDB-lite"/>
    </source>
</evidence>
<dbReference type="AlphaFoldDB" id="G4T591"/>
<keyword evidence="1 2" id="KW-0539">Nucleus</keyword>
<organism evidence="5 6">
    <name type="scientific">Serendipita indica (strain DSM 11827)</name>
    <name type="common">Root endophyte fungus</name>
    <name type="synonym">Piriformospora indica</name>
    <dbReference type="NCBI Taxonomy" id="1109443"/>
    <lineage>
        <taxon>Eukaryota</taxon>
        <taxon>Fungi</taxon>
        <taxon>Dikarya</taxon>
        <taxon>Basidiomycota</taxon>
        <taxon>Agaricomycotina</taxon>
        <taxon>Agaricomycetes</taxon>
        <taxon>Sebacinales</taxon>
        <taxon>Serendipitaceae</taxon>
        <taxon>Serendipita</taxon>
    </lineage>
</organism>
<evidence type="ECO:0000313" key="5">
    <source>
        <dbReference type="EMBL" id="CCA66451.1"/>
    </source>
</evidence>